<dbReference type="HOGENOM" id="CLU_565963_0_0_0"/>
<sequence>MAPLFVLILLISLSLFLYREFLSAPPGIVSPWSWVSLGFFWSIFHLSIPYSHTIPSGNTVFHGCLEKVKSQGEKTFSAVLMATLDDGRKEGIHLLIPSARVRQAPEAGECFSGDVSLSDHPDKFLSQHGFLSFLDNGSLQGEIRPWNVFVPDREMIDENGEGSFSGWAPRRIHSLELFLESRLPPDVSGLIEAMVLSDTTHMSPEINNVFLGSGVYHLLSVSGEHMGLLAAFLSGSFLVALRWMPLAFLRQILARIYVNRLSAILVIPILIAYASLIGMPPPAGRALLAAIFVLVSRGWGVSIHREDLFGISLMAMMILIPDLPRSTSMDLSLMAVLGVLAALRKEDHSGTSVPSALFSAETVKTGLWVTLFTTPLLWGVFHIGDFVGIVSNPVIVPLAGEVLLPAGFAYLGLALFLGWVPLYLENVLSVCSRAVIALATFFSGIRLGQISLPAVPPVLLLIFNGWLVGLFLRQKYSRGLAREIFPLLIVITPILFLSVTNHFTGKVAGQSTSVDWSGVMPAVVRQSENGPVFSGKEPLAFAGWSWSPQREVLNLSRLVQTP</sequence>
<accession>I0ILT1</accession>
<feature type="transmembrane region" description="Helical" evidence="6">
    <location>
        <begin position="402"/>
        <end position="423"/>
    </location>
</feature>
<dbReference type="eggNOG" id="COG0658">
    <property type="taxonomic scope" value="Bacteria"/>
</dbReference>
<dbReference type="OrthoDB" id="9790149at2"/>
<evidence type="ECO:0000256" key="3">
    <source>
        <dbReference type="ARBA" id="ARBA00022692"/>
    </source>
</evidence>
<evidence type="ECO:0000259" key="7">
    <source>
        <dbReference type="Pfam" id="PF03772"/>
    </source>
</evidence>
<feature type="transmembrane region" description="Helical" evidence="6">
    <location>
        <begin position="454"/>
        <end position="472"/>
    </location>
</feature>
<evidence type="ECO:0000256" key="1">
    <source>
        <dbReference type="ARBA" id="ARBA00004651"/>
    </source>
</evidence>
<dbReference type="PATRIC" id="fig|1162668.3.peg.605"/>
<dbReference type="Pfam" id="PF03772">
    <property type="entry name" value="Competence"/>
    <property type="match status" value="1"/>
</dbReference>
<dbReference type="KEGG" id="lfc:LFE_0512"/>
<dbReference type="NCBIfam" id="TIGR00360">
    <property type="entry name" value="ComEC_N-term"/>
    <property type="match status" value="1"/>
</dbReference>
<keyword evidence="3 6" id="KW-0812">Transmembrane</keyword>
<gene>
    <name evidence="8" type="primary">comEC</name>
    <name evidence="8" type="ordered locus">LFE_0512</name>
</gene>
<feature type="transmembrane region" description="Helical" evidence="6">
    <location>
        <begin position="308"/>
        <end position="324"/>
    </location>
</feature>
<comment type="subcellular location">
    <subcellularLocation>
        <location evidence="1">Cell membrane</location>
        <topology evidence="1">Multi-pass membrane protein</topology>
    </subcellularLocation>
</comment>
<dbReference type="EMBL" id="AP012342">
    <property type="protein sequence ID" value="BAM06230.1"/>
    <property type="molecule type" value="Genomic_DNA"/>
</dbReference>
<dbReference type="InterPro" id="IPR004477">
    <property type="entry name" value="ComEC_N"/>
</dbReference>
<dbReference type="PANTHER" id="PTHR30619:SF7">
    <property type="entry name" value="BETA-LACTAMASE DOMAIN PROTEIN"/>
    <property type="match status" value="1"/>
</dbReference>
<keyword evidence="2" id="KW-1003">Cell membrane</keyword>
<keyword evidence="9" id="KW-1185">Reference proteome</keyword>
<name>I0ILT1_LEPFC</name>
<evidence type="ECO:0000256" key="6">
    <source>
        <dbReference type="SAM" id="Phobius"/>
    </source>
</evidence>
<feature type="transmembrane region" description="Helical" evidence="6">
    <location>
        <begin position="283"/>
        <end position="302"/>
    </location>
</feature>
<keyword evidence="4 6" id="KW-1133">Transmembrane helix</keyword>
<feature type="transmembrane region" description="Helical" evidence="6">
    <location>
        <begin position="367"/>
        <end position="390"/>
    </location>
</feature>
<evidence type="ECO:0000256" key="5">
    <source>
        <dbReference type="ARBA" id="ARBA00023136"/>
    </source>
</evidence>
<protein>
    <submittedName>
        <fullName evidence="8">Putative competence protein</fullName>
    </submittedName>
</protein>
<reference evidence="8 9" key="1">
    <citation type="journal article" date="2012" name="J. Bacteriol.">
        <title>Complete Genome Sequence of Leptospirillum ferrooxidans Strain C2-3, Isolated from a Fresh Volcanic Ash Deposit on the Island of Miyake, Japan.</title>
        <authorList>
            <person name="Fujimura R."/>
            <person name="Sato Y."/>
            <person name="Nishizawa T."/>
            <person name="Oshima K."/>
            <person name="Kim S.-W."/>
            <person name="Hattori M."/>
            <person name="Kamijo T."/>
            <person name="Ohta H."/>
        </authorList>
    </citation>
    <scope>NUCLEOTIDE SEQUENCE [LARGE SCALE GENOMIC DNA]</scope>
    <source>
        <strain evidence="8 9">C2-3</strain>
    </source>
</reference>
<dbReference type="AlphaFoldDB" id="I0ILT1"/>
<keyword evidence="5 6" id="KW-0472">Membrane</keyword>
<dbReference type="GO" id="GO:0005886">
    <property type="term" value="C:plasma membrane"/>
    <property type="evidence" value="ECO:0007669"/>
    <property type="project" value="UniProtKB-SubCell"/>
</dbReference>
<dbReference type="Proteomes" id="UP000007382">
    <property type="component" value="Chromosome"/>
</dbReference>
<feature type="transmembrane region" description="Helical" evidence="6">
    <location>
        <begin position="226"/>
        <end position="244"/>
    </location>
</feature>
<feature type="domain" description="ComEC/Rec2-related protein" evidence="7">
    <location>
        <begin position="194"/>
        <end position="472"/>
    </location>
</feature>
<dbReference type="InterPro" id="IPR052159">
    <property type="entry name" value="Competence_DNA_uptake"/>
</dbReference>
<evidence type="ECO:0000256" key="2">
    <source>
        <dbReference type="ARBA" id="ARBA00022475"/>
    </source>
</evidence>
<organism evidence="8 9">
    <name type="scientific">Leptospirillum ferrooxidans (strain C2-3)</name>
    <dbReference type="NCBI Taxonomy" id="1162668"/>
    <lineage>
        <taxon>Bacteria</taxon>
        <taxon>Pseudomonadati</taxon>
        <taxon>Nitrospirota</taxon>
        <taxon>Nitrospiria</taxon>
        <taxon>Nitrospirales</taxon>
        <taxon>Nitrospiraceae</taxon>
        <taxon>Leptospirillum</taxon>
    </lineage>
</organism>
<evidence type="ECO:0000313" key="9">
    <source>
        <dbReference type="Proteomes" id="UP000007382"/>
    </source>
</evidence>
<evidence type="ECO:0000256" key="4">
    <source>
        <dbReference type="ARBA" id="ARBA00022989"/>
    </source>
</evidence>
<dbReference type="STRING" id="1162668.LFE_0512"/>
<proteinExistence type="predicted"/>
<feature type="transmembrane region" description="Helical" evidence="6">
    <location>
        <begin position="256"/>
        <end position="276"/>
    </location>
</feature>
<feature type="transmembrane region" description="Helical" evidence="6">
    <location>
        <begin position="484"/>
        <end position="503"/>
    </location>
</feature>
<reference evidence="9" key="2">
    <citation type="submission" date="2012-03" db="EMBL/GenBank/DDBJ databases">
        <title>The complete genome sequence of the pioneer microbe on fresh volcanic deposit, Leptospirillum ferrooxidans strain C2-3.</title>
        <authorList>
            <person name="Fujimura R."/>
            <person name="Sato Y."/>
            <person name="Nishizawa T."/>
            <person name="Nanba K."/>
            <person name="Oshima K."/>
            <person name="Hattori M."/>
            <person name="Kamijo T."/>
            <person name="Ohta H."/>
        </authorList>
    </citation>
    <scope>NUCLEOTIDE SEQUENCE [LARGE SCALE GENOMIC DNA]</scope>
    <source>
        <strain evidence="9">C2-3</strain>
    </source>
</reference>
<dbReference type="RefSeq" id="WP_014448723.1">
    <property type="nucleotide sequence ID" value="NC_017094.1"/>
</dbReference>
<dbReference type="PANTHER" id="PTHR30619">
    <property type="entry name" value="DNA INTERNALIZATION/COMPETENCE PROTEIN COMEC/REC2"/>
    <property type="match status" value="1"/>
</dbReference>
<evidence type="ECO:0000313" key="8">
    <source>
        <dbReference type="EMBL" id="BAM06230.1"/>
    </source>
</evidence>